<evidence type="ECO:0000313" key="8">
    <source>
        <dbReference type="Ensembl" id="ENSMMDP00005003602.1"/>
    </source>
</evidence>
<protein>
    <recommendedName>
        <fullName evidence="5">Direct IAP-binding protein with low pI</fullName>
    </recommendedName>
</protein>
<dbReference type="Gene3D" id="1.20.58.70">
    <property type="match status" value="1"/>
</dbReference>
<accession>A0A667WNS3</accession>
<dbReference type="InterPro" id="IPR015142">
    <property type="entry name" value="Smac_DIABLO"/>
</dbReference>
<sequence>MQASRQCAVCASRATGALLHSRNDVLLLRTNMAALRRGAACLSFLRSSASVLINNRKPTVQRLEKFTDVVHTSVASLSVGFSLCAVPFTQKAENLSHDSLIKRAASLVTDSSSTFLSQTSLALIDALTEYSKAVHALIALQRRYLASLGKLTPAEEDSIWQVIIGQRTEVSDRLDECKRFESTWVNAVNLCELAAEAAYTSGAEQASITMRTNIQVAQSQVEEARKLLVDADKKLAETKVEEIQRMAEYAAFLENDGEEHEVHEAYLRED</sequence>
<comment type="similarity">
    <text evidence="6">Belongs to the Smac/DIABLO protein family.</text>
</comment>
<dbReference type="PANTHER" id="PTHR32247:SF4">
    <property type="entry name" value="DIRECT IAP-BINDING PROTEIN WITH LOW PI"/>
    <property type="match status" value="1"/>
</dbReference>
<dbReference type="GO" id="GO:0005739">
    <property type="term" value="C:mitochondrion"/>
    <property type="evidence" value="ECO:0007669"/>
    <property type="project" value="UniProtKB-SubCell"/>
</dbReference>
<keyword evidence="4" id="KW-0496">Mitochondrion</keyword>
<dbReference type="RefSeq" id="XP_029923811.1">
    <property type="nucleotide sequence ID" value="XM_030067951.1"/>
</dbReference>
<keyword evidence="9" id="KW-1185">Reference proteome</keyword>
<evidence type="ECO:0000256" key="2">
    <source>
        <dbReference type="ARBA" id="ARBA00022703"/>
    </source>
</evidence>
<dbReference type="FunFam" id="1.20.58.70:FF:000012">
    <property type="entry name" value="diablo homolog, mitochondrial isoform X1"/>
    <property type="match status" value="1"/>
</dbReference>
<name>A0A667WNS3_9TELE</name>
<proteinExistence type="inferred from homology"/>
<dbReference type="OrthoDB" id="6153032at2759"/>
<dbReference type="GO" id="GO:0051402">
    <property type="term" value="P:neuron apoptotic process"/>
    <property type="evidence" value="ECO:0007669"/>
    <property type="project" value="TreeGrafter"/>
</dbReference>
<reference evidence="8" key="2">
    <citation type="submission" date="2025-08" db="UniProtKB">
        <authorList>
            <consortium name="Ensembl"/>
        </authorList>
    </citation>
    <scope>IDENTIFICATION</scope>
</reference>
<evidence type="ECO:0000256" key="7">
    <source>
        <dbReference type="SAM" id="Coils"/>
    </source>
</evidence>
<reference evidence="8" key="1">
    <citation type="submission" date="2019-06" db="EMBL/GenBank/DDBJ databases">
        <authorList>
            <consortium name="Wellcome Sanger Institute Data Sharing"/>
        </authorList>
    </citation>
    <scope>NUCLEOTIDE SEQUENCE [LARGE SCALE GENOMIC DNA]</scope>
</reference>
<evidence type="ECO:0000256" key="1">
    <source>
        <dbReference type="ARBA" id="ARBA00004173"/>
    </source>
</evidence>
<dbReference type="GO" id="GO:0043065">
    <property type="term" value="P:positive regulation of apoptotic process"/>
    <property type="evidence" value="ECO:0007669"/>
    <property type="project" value="UniProtKB-ARBA"/>
</dbReference>
<keyword evidence="3" id="KW-0809">Transit peptide</keyword>
<evidence type="ECO:0000256" key="5">
    <source>
        <dbReference type="ARBA" id="ARBA00033049"/>
    </source>
</evidence>
<evidence type="ECO:0000256" key="3">
    <source>
        <dbReference type="ARBA" id="ARBA00022946"/>
    </source>
</evidence>
<evidence type="ECO:0000313" key="9">
    <source>
        <dbReference type="Proteomes" id="UP000472263"/>
    </source>
</evidence>
<dbReference type="InParanoid" id="A0A667WNS3"/>
<evidence type="ECO:0000256" key="6">
    <source>
        <dbReference type="ARBA" id="ARBA00046319"/>
    </source>
</evidence>
<dbReference type="GO" id="GO:0008631">
    <property type="term" value="P:intrinsic apoptotic signaling pathway in response to oxidative stress"/>
    <property type="evidence" value="ECO:0007669"/>
    <property type="project" value="TreeGrafter"/>
</dbReference>
<organism evidence="8 9">
    <name type="scientific">Myripristis murdjan</name>
    <name type="common">pinecone soldierfish</name>
    <dbReference type="NCBI Taxonomy" id="586833"/>
    <lineage>
        <taxon>Eukaryota</taxon>
        <taxon>Metazoa</taxon>
        <taxon>Chordata</taxon>
        <taxon>Craniata</taxon>
        <taxon>Vertebrata</taxon>
        <taxon>Euteleostomi</taxon>
        <taxon>Actinopterygii</taxon>
        <taxon>Neopterygii</taxon>
        <taxon>Teleostei</taxon>
        <taxon>Neoteleostei</taxon>
        <taxon>Acanthomorphata</taxon>
        <taxon>Holocentriformes</taxon>
        <taxon>Holocentridae</taxon>
        <taxon>Myripristis</taxon>
    </lineage>
</organism>
<comment type="subcellular location">
    <subcellularLocation>
        <location evidence="1">Mitochondrion</location>
    </subcellularLocation>
</comment>
<dbReference type="PANTHER" id="PTHR32247">
    <property type="entry name" value="DIABLO HOMOLOG, MITOCHONDRIAL"/>
    <property type="match status" value="1"/>
</dbReference>
<dbReference type="AlphaFoldDB" id="A0A667WNS3"/>
<dbReference type="Ensembl" id="ENSMMDT00005003696.1">
    <property type="protein sequence ID" value="ENSMMDP00005003602.1"/>
    <property type="gene ID" value="ENSMMDG00005001996.1"/>
</dbReference>
<dbReference type="SUPFAM" id="SSF46984">
    <property type="entry name" value="Smac/diablo"/>
    <property type="match status" value="1"/>
</dbReference>
<keyword evidence="2" id="KW-0053">Apoptosis</keyword>
<dbReference type="InterPro" id="IPR009062">
    <property type="entry name" value="Smac/DIABLO-like_sf"/>
</dbReference>
<reference evidence="8" key="3">
    <citation type="submission" date="2025-09" db="UniProtKB">
        <authorList>
            <consortium name="Ensembl"/>
        </authorList>
    </citation>
    <scope>IDENTIFICATION</scope>
</reference>
<dbReference type="Pfam" id="PF09057">
    <property type="entry name" value="Smac_DIABLO"/>
    <property type="match status" value="1"/>
</dbReference>
<evidence type="ECO:0000256" key="4">
    <source>
        <dbReference type="ARBA" id="ARBA00023128"/>
    </source>
</evidence>
<dbReference type="GeneID" id="115370783"/>
<dbReference type="GeneTree" id="ENSGT00390000007237"/>
<gene>
    <name evidence="8" type="primary">DIABLO</name>
    <name evidence="8" type="synonym">diabloa</name>
</gene>
<feature type="coiled-coil region" evidence="7">
    <location>
        <begin position="214"/>
        <end position="241"/>
    </location>
</feature>
<keyword evidence="7" id="KW-0175">Coiled coil</keyword>
<dbReference type="Proteomes" id="UP000472263">
    <property type="component" value="Chromosome 13"/>
</dbReference>